<accession>S0KVP0</accession>
<sequence>MKKISILATLAVVFVLFFLNPFLAILIGALAAFFFKKGGST</sequence>
<dbReference type="PATRIC" id="fig|1140003.3.peg.676"/>
<evidence type="ECO:0000313" key="2">
    <source>
        <dbReference type="EMBL" id="EOT87619.1"/>
    </source>
</evidence>
<gene>
    <name evidence="2" type="ORF">I573_00676</name>
</gene>
<keyword evidence="1" id="KW-0812">Transmembrane</keyword>
<feature type="transmembrane region" description="Helical" evidence="1">
    <location>
        <begin position="6"/>
        <end position="35"/>
    </location>
</feature>
<dbReference type="RefSeq" id="WP_016185172.1">
    <property type="nucleotide sequence ID" value="NZ_ASWO01000001.1"/>
</dbReference>
<keyword evidence="1" id="KW-0472">Membrane</keyword>
<evidence type="ECO:0000313" key="3">
    <source>
        <dbReference type="Proteomes" id="UP000015961"/>
    </source>
</evidence>
<dbReference type="AlphaFoldDB" id="S0KVP0"/>
<dbReference type="Proteomes" id="UP000015961">
    <property type="component" value="Unassembled WGS sequence"/>
</dbReference>
<protein>
    <submittedName>
        <fullName evidence="2">Uncharacterized protein</fullName>
    </submittedName>
</protein>
<keyword evidence="1" id="KW-1133">Transmembrane helix</keyword>
<dbReference type="EMBL" id="ASWO01000001">
    <property type="protein sequence ID" value="EOT87619.1"/>
    <property type="molecule type" value="Genomic_DNA"/>
</dbReference>
<reference evidence="2 3" key="1">
    <citation type="submission" date="2013-03" db="EMBL/GenBank/DDBJ databases">
        <title>The Genome Sequence of Enterococcus sulfureus ATCC_49903 (PacBio/Illumina hybrid assembly).</title>
        <authorList>
            <consortium name="The Broad Institute Genomics Platform"/>
            <consortium name="The Broad Institute Genome Sequencing Center for Infectious Disease"/>
            <person name="Earl A."/>
            <person name="Russ C."/>
            <person name="Gilmore M."/>
            <person name="Surin D."/>
            <person name="Walker B."/>
            <person name="Young S."/>
            <person name="Zeng Q."/>
            <person name="Gargeya S."/>
            <person name="Fitzgerald M."/>
            <person name="Haas B."/>
            <person name="Abouelleil A."/>
            <person name="Allen A.W."/>
            <person name="Alvarado L."/>
            <person name="Arachchi H.M."/>
            <person name="Berlin A.M."/>
            <person name="Chapman S.B."/>
            <person name="Gainer-Dewar J."/>
            <person name="Goldberg J."/>
            <person name="Griggs A."/>
            <person name="Gujja S."/>
            <person name="Hansen M."/>
            <person name="Howarth C."/>
            <person name="Imamovic A."/>
            <person name="Ireland A."/>
            <person name="Larimer J."/>
            <person name="McCowan C."/>
            <person name="Murphy C."/>
            <person name="Pearson M."/>
            <person name="Poon T.W."/>
            <person name="Priest M."/>
            <person name="Roberts A."/>
            <person name="Saif S."/>
            <person name="Shea T."/>
            <person name="Sisk P."/>
            <person name="Sykes S."/>
            <person name="Wortman J."/>
            <person name="Nusbaum C."/>
            <person name="Birren B."/>
        </authorList>
    </citation>
    <scope>NUCLEOTIDE SEQUENCE [LARGE SCALE GENOMIC DNA]</scope>
    <source>
        <strain evidence="2 3">ATCC 49903</strain>
    </source>
</reference>
<evidence type="ECO:0000256" key="1">
    <source>
        <dbReference type="SAM" id="Phobius"/>
    </source>
</evidence>
<name>S0KVP0_9ENTE</name>
<organism evidence="2 3">
    <name type="scientific">Enterococcus sulfureus ATCC 49903</name>
    <dbReference type="NCBI Taxonomy" id="1140003"/>
    <lineage>
        <taxon>Bacteria</taxon>
        <taxon>Bacillati</taxon>
        <taxon>Bacillota</taxon>
        <taxon>Bacilli</taxon>
        <taxon>Lactobacillales</taxon>
        <taxon>Enterococcaceae</taxon>
        <taxon>Enterococcus</taxon>
    </lineage>
</organism>
<proteinExistence type="predicted"/>
<dbReference type="STRING" id="1140003.OMY_00683"/>
<comment type="caution">
    <text evidence="2">The sequence shown here is derived from an EMBL/GenBank/DDBJ whole genome shotgun (WGS) entry which is preliminary data.</text>
</comment>
<keyword evidence="3" id="KW-1185">Reference proteome</keyword>